<reference evidence="2 3" key="2">
    <citation type="submission" date="2018-03" db="EMBL/GenBank/DDBJ databases">
        <title>The ancient ancestry and fast evolution of plastids.</title>
        <authorList>
            <person name="Moore K.R."/>
            <person name="Magnabosco C."/>
            <person name="Momper L."/>
            <person name="Gold D.A."/>
            <person name="Bosak T."/>
            <person name="Fournier G.P."/>
        </authorList>
    </citation>
    <scope>NUCLEOTIDE SEQUENCE [LARGE SCALE GENOMIC DNA]</scope>
    <source>
        <strain evidence="2 3">ULC007</strain>
    </source>
</reference>
<evidence type="ECO:0008006" key="4">
    <source>
        <dbReference type="Google" id="ProtNLM"/>
    </source>
</evidence>
<dbReference type="AlphaFoldDB" id="A0A2T1DCC6"/>
<evidence type="ECO:0000256" key="1">
    <source>
        <dbReference type="SAM" id="MobiDB-lite"/>
    </source>
</evidence>
<organism evidence="2 3">
    <name type="scientific">Phormidesmis priestleyi ULC007</name>
    <dbReference type="NCBI Taxonomy" id="1920490"/>
    <lineage>
        <taxon>Bacteria</taxon>
        <taxon>Bacillati</taxon>
        <taxon>Cyanobacteriota</taxon>
        <taxon>Cyanophyceae</taxon>
        <taxon>Leptolyngbyales</taxon>
        <taxon>Leptolyngbyaceae</taxon>
        <taxon>Phormidesmis</taxon>
    </lineage>
</organism>
<sequence length="406" mass="46406">MAALQLFYNLSTGLWNSTNWWNSANALETTIDYSAATKTITYRGNIFNTFEKNKNSRFLNPWFYDDQGWWALTWIKAYDLTGETRYLNMAKTIFNDMKQGWDSTCGGGVWWHKKREYKNAITNELFLTVAARLHLRTPGDKGAGSYLDWAKQEWKWFKKTKMINQKNLVNDGINNACKNNGQTTWTYNQGVILGGLVDLYKSTNDKELLTQAHAIAEAAITHLAPNGVLQEPCDPANCGEDAPQFKGIFMKNLAYLYQTSPKPKYKKFITENARSIWWQSRNHLNQFGFSWAEEFDIADAARQSAALDTLNAAFLLTNQRRADNANNADNEQRQDLADNSSEPDRLTADRNQQWQAFNVNLNEFDHYNLVLSNVFEDGLLTLQPSLAELPWSGTNALNLPSPFPKD</sequence>
<comment type="caution">
    <text evidence="2">The sequence shown here is derived from an EMBL/GenBank/DDBJ whole genome shotgun (WGS) entry which is preliminary data.</text>
</comment>
<name>A0A2T1DCC6_9CYAN</name>
<dbReference type="SUPFAM" id="SSF48208">
    <property type="entry name" value="Six-hairpin glycosidases"/>
    <property type="match status" value="1"/>
</dbReference>
<reference evidence="2 3" key="1">
    <citation type="submission" date="2018-02" db="EMBL/GenBank/DDBJ databases">
        <authorList>
            <person name="Cohen D.B."/>
            <person name="Kent A.D."/>
        </authorList>
    </citation>
    <scope>NUCLEOTIDE SEQUENCE [LARGE SCALE GENOMIC DNA]</scope>
    <source>
        <strain evidence="2 3">ULC007</strain>
    </source>
</reference>
<evidence type="ECO:0000313" key="2">
    <source>
        <dbReference type="EMBL" id="PSB18149.1"/>
    </source>
</evidence>
<dbReference type="Gene3D" id="1.50.10.20">
    <property type="match status" value="1"/>
</dbReference>
<dbReference type="PANTHER" id="PTHR47791:SF1">
    <property type="entry name" value="ENDO MANNANASE, GH76 FAMILY (EUROFUNG)"/>
    <property type="match status" value="1"/>
</dbReference>
<dbReference type="InterPro" id="IPR005198">
    <property type="entry name" value="Glyco_hydro_76"/>
</dbReference>
<dbReference type="Proteomes" id="UP000238634">
    <property type="component" value="Unassembled WGS sequence"/>
</dbReference>
<dbReference type="GO" id="GO:0005975">
    <property type="term" value="P:carbohydrate metabolic process"/>
    <property type="evidence" value="ECO:0007669"/>
    <property type="project" value="InterPro"/>
</dbReference>
<dbReference type="InterPro" id="IPR008928">
    <property type="entry name" value="6-hairpin_glycosidase_sf"/>
</dbReference>
<protein>
    <recommendedName>
        <fullName evidence="4">Glycosyl hydrolase</fullName>
    </recommendedName>
</protein>
<feature type="compositionally biased region" description="Basic and acidic residues" evidence="1">
    <location>
        <begin position="330"/>
        <end position="347"/>
    </location>
</feature>
<dbReference type="InterPro" id="IPR053169">
    <property type="entry name" value="MUG_Protein"/>
</dbReference>
<keyword evidence="3" id="KW-1185">Reference proteome</keyword>
<proteinExistence type="predicted"/>
<feature type="region of interest" description="Disordered" evidence="1">
    <location>
        <begin position="323"/>
        <end position="347"/>
    </location>
</feature>
<dbReference type="STRING" id="1920490.GCA_001895925_01137"/>
<accession>A0A2T1DCC6</accession>
<dbReference type="PANTHER" id="PTHR47791">
    <property type="entry name" value="MEIOTICALLY UP-REGULATED GENE 191 PROTEIN"/>
    <property type="match status" value="1"/>
</dbReference>
<dbReference type="EMBL" id="PVWG01000020">
    <property type="protein sequence ID" value="PSB18149.1"/>
    <property type="molecule type" value="Genomic_DNA"/>
</dbReference>
<evidence type="ECO:0000313" key="3">
    <source>
        <dbReference type="Proteomes" id="UP000238634"/>
    </source>
</evidence>
<dbReference type="OrthoDB" id="6387072at2"/>
<gene>
    <name evidence="2" type="ORF">C7B65_16590</name>
</gene>
<dbReference type="Pfam" id="PF03663">
    <property type="entry name" value="Glyco_hydro_76"/>
    <property type="match status" value="1"/>
</dbReference>